<feature type="transmembrane region" description="Helical" evidence="1">
    <location>
        <begin position="7"/>
        <end position="30"/>
    </location>
</feature>
<keyword evidence="3" id="KW-1185">Reference proteome</keyword>
<dbReference type="Proteomes" id="UP001224781">
    <property type="component" value="Unassembled WGS sequence"/>
</dbReference>
<dbReference type="RefSeq" id="WP_306932535.1">
    <property type="nucleotide sequence ID" value="NZ_JAUTBL010000002.1"/>
</dbReference>
<organism evidence="2 3">
    <name type="scientific">Agrobacterium larrymoorei</name>
    <dbReference type="NCBI Taxonomy" id="160699"/>
    <lineage>
        <taxon>Bacteria</taxon>
        <taxon>Pseudomonadati</taxon>
        <taxon>Pseudomonadota</taxon>
        <taxon>Alphaproteobacteria</taxon>
        <taxon>Hyphomicrobiales</taxon>
        <taxon>Rhizobiaceae</taxon>
        <taxon>Rhizobium/Agrobacterium group</taxon>
        <taxon>Agrobacterium</taxon>
    </lineage>
</organism>
<evidence type="ECO:0000313" key="2">
    <source>
        <dbReference type="EMBL" id="MDQ1185927.1"/>
    </source>
</evidence>
<name>A0ABU0ULT4_9HYPH</name>
<accession>A0ABU0ULT4</accession>
<dbReference type="EMBL" id="JAUTBL010000002">
    <property type="protein sequence ID" value="MDQ1185927.1"/>
    <property type="molecule type" value="Genomic_DNA"/>
</dbReference>
<sequence length="98" mass="10571">MLDRLKYAAFALGGIVSAVAVTLLCAQFFMVPAARREGRESAIAARAIEDGKAELERKGDDASLQKSSDYDLCVIGLRGNGMRIDACDQLRGLPEKQP</sequence>
<protein>
    <submittedName>
        <fullName evidence="2">Uncharacterized protein</fullName>
    </submittedName>
</protein>
<evidence type="ECO:0000256" key="1">
    <source>
        <dbReference type="SAM" id="Phobius"/>
    </source>
</evidence>
<reference evidence="2 3" key="1">
    <citation type="submission" date="2023-07" db="EMBL/GenBank/DDBJ databases">
        <title>Functional and genomic diversity of the sorghum phyllosphere microbiome.</title>
        <authorList>
            <person name="Shade A."/>
        </authorList>
    </citation>
    <scope>NUCLEOTIDE SEQUENCE [LARGE SCALE GENOMIC DNA]</scope>
    <source>
        <strain evidence="2 3">SORGH_AS_1126</strain>
    </source>
</reference>
<gene>
    <name evidence="2" type="ORF">QE408_003070</name>
</gene>
<keyword evidence="1" id="KW-0472">Membrane</keyword>
<keyword evidence="1" id="KW-0812">Transmembrane</keyword>
<comment type="caution">
    <text evidence="2">The sequence shown here is derived from an EMBL/GenBank/DDBJ whole genome shotgun (WGS) entry which is preliminary data.</text>
</comment>
<keyword evidence="1" id="KW-1133">Transmembrane helix</keyword>
<proteinExistence type="predicted"/>
<evidence type="ECO:0000313" key="3">
    <source>
        <dbReference type="Proteomes" id="UP001224781"/>
    </source>
</evidence>